<evidence type="ECO:0000256" key="9">
    <source>
        <dbReference type="ARBA" id="ARBA00022741"/>
    </source>
</evidence>
<keyword evidence="5" id="KW-0963">Cytoplasm</keyword>
<evidence type="ECO:0000256" key="1">
    <source>
        <dbReference type="ARBA" id="ARBA00000085"/>
    </source>
</evidence>
<dbReference type="SUPFAM" id="SSF55874">
    <property type="entry name" value="ATPase domain of HSP90 chaperone/DNA topoisomerase II/histidine kinase"/>
    <property type="match status" value="1"/>
</dbReference>
<dbReference type="GO" id="GO:0006935">
    <property type="term" value="P:chemotaxis"/>
    <property type="evidence" value="ECO:0007669"/>
    <property type="project" value="UniProtKB-KW"/>
</dbReference>
<dbReference type="SMART" id="SM01231">
    <property type="entry name" value="H-kinase_dim"/>
    <property type="match status" value="1"/>
</dbReference>
<evidence type="ECO:0000256" key="2">
    <source>
        <dbReference type="ARBA" id="ARBA00004496"/>
    </source>
</evidence>
<feature type="domain" description="HPt" evidence="18">
    <location>
        <begin position="1"/>
        <end position="105"/>
    </location>
</feature>
<evidence type="ECO:0000313" key="20">
    <source>
        <dbReference type="Proteomes" id="UP000197535"/>
    </source>
</evidence>
<dbReference type="AlphaFoldDB" id="A0A254TIN1"/>
<dbReference type="InterPro" id="IPR004358">
    <property type="entry name" value="Sig_transdc_His_kin-like_C"/>
</dbReference>
<keyword evidence="10" id="KW-0418">Kinase</keyword>
<dbReference type="InterPro" id="IPR051315">
    <property type="entry name" value="Bact_Chemotaxis_CheA"/>
</dbReference>
<evidence type="ECO:0000259" key="18">
    <source>
        <dbReference type="PROSITE" id="PS50894"/>
    </source>
</evidence>
<evidence type="ECO:0000256" key="10">
    <source>
        <dbReference type="ARBA" id="ARBA00022777"/>
    </source>
</evidence>
<dbReference type="FunFam" id="2.30.30.40:FF:000048">
    <property type="entry name" value="Chemotaxis protein CheA, putative"/>
    <property type="match status" value="1"/>
</dbReference>
<evidence type="ECO:0000256" key="4">
    <source>
        <dbReference type="ARBA" id="ARBA00021495"/>
    </source>
</evidence>
<dbReference type="PANTHER" id="PTHR43395:SF10">
    <property type="entry name" value="CHEMOTAXIS PROTEIN CHEA"/>
    <property type="match status" value="1"/>
</dbReference>
<dbReference type="InterPro" id="IPR003594">
    <property type="entry name" value="HATPase_dom"/>
</dbReference>
<dbReference type="CDD" id="cd16916">
    <property type="entry name" value="HATPase_CheA-like"/>
    <property type="match status" value="1"/>
</dbReference>
<evidence type="ECO:0000256" key="8">
    <source>
        <dbReference type="ARBA" id="ARBA00022679"/>
    </source>
</evidence>
<dbReference type="InterPro" id="IPR036641">
    <property type="entry name" value="HPT_dom_sf"/>
</dbReference>
<gene>
    <name evidence="19" type="ORF">AYR66_26290</name>
</gene>
<dbReference type="Gene3D" id="1.20.120.160">
    <property type="entry name" value="HPT domain"/>
    <property type="match status" value="1"/>
</dbReference>
<organism evidence="19 20">
    <name type="scientific">Noviherbaspirillum denitrificans</name>
    <dbReference type="NCBI Taxonomy" id="1968433"/>
    <lineage>
        <taxon>Bacteria</taxon>
        <taxon>Pseudomonadati</taxon>
        <taxon>Pseudomonadota</taxon>
        <taxon>Betaproteobacteria</taxon>
        <taxon>Burkholderiales</taxon>
        <taxon>Oxalobacteraceae</taxon>
        <taxon>Noviherbaspirillum</taxon>
    </lineage>
</organism>
<dbReference type="Proteomes" id="UP000197535">
    <property type="component" value="Unassembled WGS sequence"/>
</dbReference>
<dbReference type="SUPFAM" id="SSF50341">
    <property type="entry name" value="CheW-like"/>
    <property type="match status" value="1"/>
</dbReference>
<evidence type="ECO:0000256" key="12">
    <source>
        <dbReference type="ARBA" id="ARBA00023012"/>
    </source>
</evidence>
<dbReference type="RefSeq" id="WP_088709305.1">
    <property type="nucleotide sequence ID" value="NZ_LSTO01000001.1"/>
</dbReference>
<evidence type="ECO:0000256" key="14">
    <source>
        <dbReference type="PROSITE-ProRule" id="PRU00110"/>
    </source>
</evidence>
<dbReference type="SMART" id="SM00387">
    <property type="entry name" value="HATPase_c"/>
    <property type="match status" value="1"/>
</dbReference>
<dbReference type="SUPFAM" id="SSF47384">
    <property type="entry name" value="Homodimeric domain of signal transducing histidine kinase"/>
    <property type="match status" value="1"/>
</dbReference>
<evidence type="ECO:0000313" key="19">
    <source>
        <dbReference type="EMBL" id="OWW22486.1"/>
    </source>
</evidence>
<dbReference type="Gene3D" id="3.30.70.400">
    <property type="entry name" value="CheY-binding domain of CheA"/>
    <property type="match status" value="1"/>
</dbReference>
<feature type="domain" description="Histidine kinase" evidence="16">
    <location>
        <begin position="373"/>
        <end position="581"/>
    </location>
</feature>
<feature type="region of interest" description="Disordered" evidence="15">
    <location>
        <begin position="287"/>
        <end position="333"/>
    </location>
</feature>
<evidence type="ECO:0000256" key="5">
    <source>
        <dbReference type="ARBA" id="ARBA00022490"/>
    </source>
</evidence>
<evidence type="ECO:0000256" key="7">
    <source>
        <dbReference type="ARBA" id="ARBA00022553"/>
    </source>
</evidence>
<dbReference type="GO" id="GO:0005524">
    <property type="term" value="F:ATP binding"/>
    <property type="evidence" value="ECO:0007669"/>
    <property type="project" value="UniProtKB-KW"/>
</dbReference>
<keyword evidence="8" id="KW-0808">Transferase</keyword>
<dbReference type="FunFam" id="3.30.565.10:FF:000016">
    <property type="entry name" value="Chemotaxis protein CheA, putative"/>
    <property type="match status" value="1"/>
</dbReference>
<dbReference type="Pfam" id="PF01584">
    <property type="entry name" value="CheW"/>
    <property type="match status" value="1"/>
</dbReference>
<dbReference type="CDD" id="cd00088">
    <property type="entry name" value="HPT"/>
    <property type="match status" value="1"/>
</dbReference>
<dbReference type="NCBIfam" id="NF007835">
    <property type="entry name" value="PRK10547.1"/>
    <property type="match status" value="1"/>
</dbReference>
<dbReference type="SMART" id="SM00073">
    <property type="entry name" value="HPT"/>
    <property type="match status" value="1"/>
</dbReference>
<evidence type="ECO:0000259" key="17">
    <source>
        <dbReference type="PROSITE" id="PS50851"/>
    </source>
</evidence>
<comment type="caution">
    <text evidence="19">The sequence shown here is derived from an EMBL/GenBank/DDBJ whole genome shotgun (WGS) entry which is preliminary data.</text>
</comment>
<dbReference type="InterPro" id="IPR015162">
    <property type="entry name" value="CheY-binding"/>
</dbReference>
<feature type="domain" description="CheW-like" evidence="17">
    <location>
        <begin position="583"/>
        <end position="718"/>
    </location>
</feature>
<dbReference type="SUPFAM" id="SSF47226">
    <property type="entry name" value="Histidine-containing phosphotransfer domain, HPT domain"/>
    <property type="match status" value="1"/>
</dbReference>
<evidence type="ECO:0000256" key="3">
    <source>
        <dbReference type="ARBA" id="ARBA00012438"/>
    </source>
</evidence>
<sequence>MTIDMSQFFQVFFDETEELLAEMEKLLLAIDVSAPDEEDLNAIFRAAHSIKGGAGTFGLTDLTDVTHVLESLLDKIRKGEMSLSSEHVDAFLVAKDVLKMQLDGHRLHTPVDQEAVVDARMLLESLSKGGVPKALPAASLDVAPRQETHVHEHTGALARQFRIELPQLPERDTEALMAELGLLGKISKEMLADNRPVFTLRCNSGDDDIIAICSFIVDPADLKITEEAAPPAAIDDATAAQEAAQGYGFFDNFETHEQAMASKAAKENAQGYGFFDNFETHEMKEAKAAAAQPAAAASPEAGAPAAASATPAAPEKKVVARREPTTTAHNSETTSIRVGIEKVDQLINLVGELVITQAMIEQRTNSLDPMVHERLLNSVSQLTRNTRDLQEAVMSIRMIPMDYVFSRFPRMVRDLAGKLGKRIEFVTHGAATELDKGLIERIVDPLTHLVRNSIDHGIEMPDVRREAGKSETGRLSLSAGHQGGNIVIEVTDDGGGLNREKILAKAKLQGLPVTDNMPDADVWQLIFAPGFSTAEVVTDVSGRGVGMDVVKRNITAMGGVVDIRSAKGFGTTISISLPLTLAILDGMSIKVGSEIYILPLGYVVESLQPDPADVKEIAGQGRVIKVRGEYLPLIPLYKMFGIEPRFSDPSQGIVVILESEGKKAALFIDDLVGQQQVVVKNLESNYRKVAGISGATILGDGGVSLIIDVAALLRSSRQLAADESIFS</sequence>
<dbReference type="Pfam" id="PF09078">
    <property type="entry name" value="CheY-binding"/>
    <property type="match status" value="1"/>
</dbReference>
<comment type="function">
    <text evidence="13">Involved in the transmission of sensory signals from the chemoreceptors to the flagellar motors. CheA is autophosphorylated; it can transfer its phosphate group to either CheB or CheY.</text>
</comment>
<accession>A0A254TIN1</accession>
<evidence type="ECO:0000259" key="16">
    <source>
        <dbReference type="PROSITE" id="PS50109"/>
    </source>
</evidence>
<dbReference type="CDD" id="cd00731">
    <property type="entry name" value="CheA_reg"/>
    <property type="match status" value="1"/>
</dbReference>
<keyword evidence="11" id="KW-0067">ATP-binding</keyword>
<feature type="compositionally biased region" description="Low complexity" evidence="15">
    <location>
        <begin position="288"/>
        <end position="313"/>
    </location>
</feature>
<keyword evidence="9" id="KW-0547">Nucleotide-binding</keyword>
<dbReference type="SUPFAM" id="SSF55052">
    <property type="entry name" value="CheY-binding domain of CheA"/>
    <property type="match status" value="1"/>
</dbReference>
<keyword evidence="12" id="KW-0902">Two-component regulatory system</keyword>
<evidence type="ECO:0000256" key="6">
    <source>
        <dbReference type="ARBA" id="ARBA00022500"/>
    </source>
</evidence>
<name>A0A254TIN1_9BURK</name>
<dbReference type="Gene3D" id="3.30.565.10">
    <property type="entry name" value="Histidine kinase-like ATPase, C-terminal domain"/>
    <property type="match status" value="1"/>
</dbReference>
<dbReference type="PANTHER" id="PTHR43395">
    <property type="entry name" value="SENSOR HISTIDINE KINASE CHEA"/>
    <property type="match status" value="1"/>
</dbReference>
<dbReference type="EMBL" id="LSTO01000001">
    <property type="protein sequence ID" value="OWW22486.1"/>
    <property type="molecule type" value="Genomic_DNA"/>
</dbReference>
<dbReference type="Gene3D" id="2.30.30.40">
    <property type="entry name" value="SH3 Domains"/>
    <property type="match status" value="1"/>
</dbReference>
<protein>
    <recommendedName>
        <fullName evidence="4">Chemotaxis protein CheA</fullName>
        <ecNumber evidence="3">2.7.13.3</ecNumber>
    </recommendedName>
</protein>
<keyword evidence="6" id="KW-0145">Chemotaxis</keyword>
<reference evidence="19 20" key="1">
    <citation type="submission" date="2016-02" db="EMBL/GenBank/DDBJ databases">
        <authorList>
            <person name="Wen L."/>
            <person name="He K."/>
            <person name="Yang H."/>
        </authorList>
    </citation>
    <scope>NUCLEOTIDE SEQUENCE [LARGE SCALE GENOMIC DNA]</scope>
    <source>
        <strain evidence="19 20">TSA40</strain>
    </source>
</reference>
<dbReference type="InterPro" id="IPR036097">
    <property type="entry name" value="HisK_dim/P_sf"/>
</dbReference>
<proteinExistence type="predicted"/>
<dbReference type="InterPro" id="IPR005467">
    <property type="entry name" value="His_kinase_dom"/>
</dbReference>
<dbReference type="Pfam" id="PF02518">
    <property type="entry name" value="HATPase_c"/>
    <property type="match status" value="1"/>
</dbReference>
<dbReference type="InterPro" id="IPR035891">
    <property type="entry name" value="CheY-binding_CheA"/>
</dbReference>
<dbReference type="PROSITE" id="PS50109">
    <property type="entry name" value="HIS_KIN"/>
    <property type="match status" value="1"/>
</dbReference>
<evidence type="ECO:0000256" key="15">
    <source>
        <dbReference type="SAM" id="MobiDB-lite"/>
    </source>
</evidence>
<dbReference type="InterPro" id="IPR036061">
    <property type="entry name" value="CheW-like_dom_sf"/>
</dbReference>
<dbReference type="EC" id="2.7.13.3" evidence="3"/>
<dbReference type="GO" id="GO:0005737">
    <property type="term" value="C:cytoplasm"/>
    <property type="evidence" value="ECO:0007669"/>
    <property type="project" value="UniProtKB-SubCell"/>
</dbReference>
<dbReference type="SMART" id="SM00260">
    <property type="entry name" value="CheW"/>
    <property type="match status" value="1"/>
</dbReference>
<dbReference type="InterPro" id="IPR036890">
    <property type="entry name" value="HATPase_C_sf"/>
</dbReference>
<feature type="modified residue" description="Phosphohistidine" evidence="14">
    <location>
        <position position="48"/>
    </location>
</feature>
<comment type="catalytic activity">
    <reaction evidence="1">
        <text>ATP + protein L-histidine = ADP + protein N-phospho-L-histidine.</text>
        <dbReference type="EC" id="2.7.13.3"/>
    </reaction>
</comment>
<keyword evidence="7 14" id="KW-0597">Phosphoprotein</keyword>
<dbReference type="GO" id="GO:0000155">
    <property type="term" value="F:phosphorelay sensor kinase activity"/>
    <property type="evidence" value="ECO:0007669"/>
    <property type="project" value="InterPro"/>
</dbReference>
<dbReference type="OrthoDB" id="9146932at2"/>
<dbReference type="PRINTS" id="PR00344">
    <property type="entry name" value="BCTRLSENSOR"/>
</dbReference>
<dbReference type="PROSITE" id="PS50851">
    <property type="entry name" value="CHEW"/>
    <property type="match status" value="1"/>
</dbReference>
<evidence type="ECO:0000256" key="11">
    <source>
        <dbReference type="ARBA" id="ARBA00022840"/>
    </source>
</evidence>
<comment type="subcellular location">
    <subcellularLocation>
        <location evidence="2">Cytoplasm</location>
    </subcellularLocation>
</comment>
<dbReference type="InterPro" id="IPR002545">
    <property type="entry name" value="CheW-lke_dom"/>
</dbReference>
<dbReference type="InterPro" id="IPR008207">
    <property type="entry name" value="Sig_transdc_His_kin_Hpt_dom"/>
</dbReference>
<evidence type="ECO:0000256" key="13">
    <source>
        <dbReference type="ARBA" id="ARBA00035100"/>
    </source>
</evidence>
<dbReference type="Pfam" id="PF02895">
    <property type="entry name" value="H-kinase_dim"/>
    <property type="match status" value="1"/>
</dbReference>
<dbReference type="InterPro" id="IPR004105">
    <property type="entry name" value="CheA-like_dim"/>
</dbReference>
<keyword evidence="20" id="KW-1185">Reference proteome</keyword>
<dbReference type="Pfam" id="PF01627">
    <property type="entry name" value="Hpt"/>
    <property type="match status" value="1"/>
</dbReference>
<dbReference type="Gene3D" id="1.10.287.560">
    <property type="entry name" value="Histidine kinase CheA-like, homodimeric domain"/>
    <property type="match status" value="1"/>
</dbReference>
<dbReference type="PROSITE" id="PS50894">
    <property type="entry name" value="HPT"/>
    <property type="match status" value="1"/>
</dbReference>
<feature type="compositionally biased region" description="Basic and acidic residues" evidence="15">
    <location>
        <begin position="314"/>
        <end position="324"/>
    </location>
</feature>
<dbReference type="InterPro" id="IPR037006">
    <property type="entry name" value="CheA-like_homodim_sf"/>
</dbReference>